<dbReference type="RefSeq" id="XP_018071447.1">
    <property type="nucleotide sequence ID" value="XM_018213104.1"/>
</dbReference>
<dbReference type="OrthoDB" id="6077599at2759"/>
<name>A0A194XBF9_MOLSC</name>
<reference evidence="3 4" key="1">
    <citation type="submission" date="2015-10" db="EMBL/GenBank/DDBJ databases">
        <title>Full genome of DAOMC 229536 Phialocephala scopiformis, a fungal endophyte of spruce producing the potent anti-insectan compound rugulosin.</title>
        <authorList>
            <consortium name="DOE Joint Genome Institute"/>
            <person name="Walker A.K."/>
            <person name="Frasz S.L."/>
            <person name="Seifert K.A."/>
            <person name="Miller J.D."/>
            <person name="Mondo S.J."/>
            <person name="Labutti K."/>
            <person name="Lipzen A."/>
            <person name="Dockter R."/>
            <person name="Kennedy M."/>
            <person name="Grigoriev I.V."/>
            <person name="Spatafora J.W."/>
        </authorList>
    </citation>
    <scope>NUCLEOTIDE SEQUENCE [LARGE SCALE GENOMIC DNA]</scope>
    <source>
        <strain evidence="3 4">CBS 120377</strain>
    </source>
</reference>
<dbReference type="EMBL" id="KQ947415">
    <property type="protein sequence ID" value="KUJ17092.1"/>
    <property type="molecule type" value="Genomic_DNA"/>
</dbReference>
<dbReference type="Pfam" id="PF01661">
    <property type="entry name" value="Macro"/>
    <property type="match status" value="1"/>
</dbReference>
<feature type="compositionally biased region" description="Polar residues" evidence="1">
    <location>
        <begin position="315"/>
        <end position="324"/>
    </location>
</feature>
<dbReference type="InterPro" id="IPR043472">
    <property type="entry name" value="Macro_dom-like"/>
</dbReference>
<dbReference type="SUPFAM" id="SSF52949">
    <property type="entry name" value="Macro domain-like"/>
    <property type="match status" value="1"/>
</dbReference>
<dbReference type="AlphaFoldDB" id="A0A194XBF9"/>
<protein>
    <submittedName>
        <fullName evidence="3">Macro domain-like protein</fullName>
    </submittedName>
</protein>
<dbReference type="InParanoid" id="A0A194XBF9"/>
<evidence type="ECO:0000259" key="2">
    <source>
        <dbReference type="PROSITE" id="PS51154"/>
    </source>
</evidence>
<feature type="region of interest" description="Disordered" evidence="1">
    <location>
        <begin position="295"/>
        <end position="342"/>
    </location>
</feature>
<organism evidence="3 4">
    <name type="scientific">Mollisia scopiformis</name>
    <name type="common">Conifer needle endophyte fungus</name>
    <name type="synonym">Phialocephala scopiformis</name>
    <dbReference type="NCBI Taxonomy" id="149040"/>
    <lineage>
        <taxon>Eukaryota</taxon>
        <taxon>Fungi</taxon>
        <taxon>Dikarya</taxon>
        <taxon>Ascomycota</taxon>
        <taxon>Pezizomycotina</taxon>
        <taxon>Leotiomycetes</taxon>
        <taxon>Helotiales</taxon>
        <taxon>Mollisiaceae</taxon>
        <taxon>Mollisia</taxon>
    </lineage>
</organism>
<dbReference type="Gene3D" id="3.40.220.10">
    <property type="entry name" value="Leucine Aminopeptidase, subunit E, domain 1"/>
    <property type="match status" value="1"/>
</dbReference>
<feature type="domain" description="Macro" evidence="2">
    <location>
        <begin position="24"/>
        <end position="222"/>
    </location>
</feature>
<dbReference type="InterPro" id="IPR002589">
    <property type="entry name" value="Macro_dom"/>
</dbReference>
<accession>A0A194XBF9</accession>
<dbReference type="PANTHER" id="PTHR11106:SF27">
    <property type="entry name" value="MACRO DOMAIN-CONTAINING PROTEIN"/>
    <property type="match status" value="1"/>
</dbReference>
<dbReference type="Proteomes" id="UP000070700">
    <property type="component" value="Unassembled WGS sequence"/>
</dbReference>
<feature type="region of interest" description="Disordered" evidence="1">
    <location>
        <begin position="474"/>
        <end position="508"/>
    </location>
</feature>
<proteinExistence type="predicted"/>
<evidence type="ECO:0000256" key="1">
    <source>
        <dbReference type="SAM" id="MobiDB-lite"/>
    </source>
</evidence>
<dbReference type="PANTHER" id="PTHR11106">
    <property type="entry name" value="GANGLIOSIDE INDUCED DIFFERENTIATION ASSOCIATED PROTEIN 2-RELATED"/>
    <property type="match status" value="1"/>
</dbReference>
<dbReference type="PROSITE" id="PS51154">
    <property type="entry name" value="MACRO"/>
    <property type="match status" value="1"/>
</dbReference>
<keyword evidence="4" id="KW-1185">Reference proteome</keyword>
<evidence type="ECO:0000313" key="4">
    <source>
        <dbReference type="Proteomes" id="UP000070700"/>
    </source>
</evidence>
<feature type="compositionally biased region" description="Polar residues" evidence="1">
    <location>
        <begin position="381"/>
        <end position="447"/>
    </location>
</feature>
<dbReference type="KEGG" id="psco:LY89DRAFT_669515"/>
<dbReference type="GeneID" id="28822830"/>
<evidence type="ECO:0000313" key="3">
    <source>
        <dbReference type="EMBL" id="KUJ17092.1"/>
    </source>
</evidence>
<sequence>MATPHPAAASYAAADGVTDLQTGMRMVRNVDFMGAVITVMVGDITAVPGIIVTTPSTDFRVNGTGVDARVHAVAGWKLRLELTLNWTGGEIGQAYQTGGWDMEPACPLILNAVGPDYGVAIQANDENVTAIMEEDLRRTYVAALQTLLDNGNEDWKVIVFPLISVGEYQFPPEKACEIALKTVRDWLRRPDSNNISRVIFVVPGDDASDSENIYADYVPSFFAVAPRAAGATPAAETPAVAPRAVARRTIARPAAARPTVIRSTVTPSVVETRTPCNAPLRTGARCPVTVTRTADGLPRWCPRHERAASPPPRTTALSEASRSPTPEPVAPATRSRAPSPTDGVPGVCGAIIPMDLPCAVVVIRNNGLPAFCPLHEEGAITQPSSPGNDQVVNTASPSDNGQIVSTPASPNDNQVIRSPSPSDNKQEPASDNGQVIQSPSPSNNGQAPASLDNGQHLYLHLTLLLHLDHHHPHPRLHLLPPPPPPASPKEVEGEVDSAAGPRERRERR</sequence>
<feature type="region of interest" description="Disordered" evidence="1">
    <location>
        <begin position="381"/>
        <end position="452"/>
    </location>
</feature>
<gene>
    <name evidence="3" type="ORF">LY89DRAFT_669515</name>
</gene>
<dbReference type="SMART" id="SM00506">
    <property type="entry name" value="A1pp"/>
    <property type="match status" value="1"/>
</dbReference>